<feature type="transmembrane region" description="Helical" evidence="2">
    <location>
        <begin position="907"/>
        <end position="929"/>
    </location>
</feature>
<feature type="transmembrane region" description="Helical" evidence="2">
    <location>
        <begin position="554"/>
        <end position="576"/>
    </location>
</feature>
<dbReference type="GO" id="GO:0016740">
    <property type="term" value="F:transferase activity"/>
    <property type="evidence" value="ECO:0007669"/>
    <property type="project" value="UniProtKB-KW"/>
</dbReference>
<protein>
    <submittedName>
        <fullName evidence="3">GT2 family glycosyltransferase</fullName>
    </submittedName>
</protein>
<dbReference type="SUPFAM" id="SSF53448">
    <property type="entry name" value="Nucleotide-diphospho-sugar transferases"/>
    <property type="match status" value="1"/>
</dbReference>
<evidence type="ECO:0000313" key="3">
    <source>
        <dbReference type="EMBL" id="NIH55084.1"/>
    </source>
</evidence>
<evidence type="ECO:0000313" key="4">
    <source>
        <dbReference type="Proteomes" id="UP000541033"/>
    </source>
</evidence>
<feature type="transmembrane region" description="Helical" evidence="2">
    <location>
        <begin position="625"/>
        <end position="648"/>
    </location>
</feature>
<keyword evidence="3" id="KW-0808">Transferase</keyword>
<dbReference type="InterPro" id="IPR029044">
    <property type="entry name" value="Nucleotide-diphossugar_trans"/>
</dbReference>
<dbReference type="Pfam" id="PF13641">
    <property type="entry name" value="Glyco_tranf_2_3"/>
    <property type="match status" value="1"/>
</dbReference>
<keyword evidence="4" id="KW-1185">Reference proteome</keyword>
<feature type="transmembrane region" description="Helical" evidence="2">
    <location>
        <begin position="522"/>
        <end position="548"/>
    </location>
</feature>
<dbReference type="PANTHER" id="PTHR43685">
    <property type="entry name" value="GLYCOSYLTRANSFERASE"/>
    <property type="match status" value="1"/>
</dbReference>
<dbReference type="EMBL" id="JAAMOX010000003">
    <property type="protein sequence ID" value="NIH55084.1"/>
    <property type="molecule type" value="Genomic_DNA"/>
</dbReference>
<keyword evidence="2" id="KW-1133">Transmembrane helix</keyword>
<gene>
    <name evidence="3" type="ORF">FHX76_002999</name>
</gene>
<reference evidence="3 4" key="1">
    <citation type="submission" date="2020-02" db="EMBL/GenBank/DDBJ databases">
        <title>Sequencing the genomes of 1000 actinobacteria strains.</title>
        <authorList>
            <person name="Klenk H.-P."/>
        </authorList>
    </citation>
    <scope>NUCLEOTIDE SEQUENCE [LARGE SCALE GENOMIC DNA]</scope>
    <source>
        <strain evidence="3 4">DSM 27960</strain>
    </source>
</reference>
<feature type="transmembrane region" description="Helical" evidence="2">
    <location>
        <begin position="438"/>
        <end position="460"/>
    </location>
</feature>
<feature type="transmembrane region" description="Helical" evidence="2">
    <location>
        <begin position="655"/>
        <end position="675"/>
    </location>
</feature>
<dbReference type="Proteomes" id="UP000541033">
    <property type="component" value="Unassembled WGS sequence"/>
</dbReference>
<sequence>MQSRVTAIVVATNGAARLERTLAGIAQQTRQPDRLILIDNGSTDTTAAIMADVPAERIIATGEVLPFGAAIKLALKVVGDDATSDEWLWLLTHDSEPEPDALEIILATVQRAPSVAVAGPKLTSWDRPDHIREIGQTLTRLGARWQLSTEELDQEQRDTQQDTLGVGPVGMLVQRELWAQLGGFDRALTTYDDGLDLCVRARLAGYRVVVSPESRVRFAGDGVAGPEVSRKKSVARANHRRSRRAQLHRRLAYAPAWAVPLHWLTLLPLAILRTIWYLIRELPGRIPGEFAATFAVMFSGRKVRDARRSIARTRTMGWDSIRPLRVDYKTVRTQQMIDKEAILARQGRVKHEAHFISTGGLSVVTVAIVLSAALFYSLFTAQALTGGGLLPLSTTLSDLWANTHYGHHGTGSLLEGPAHPFNFVLAILGSITFWQPSYSLVLLFLLAIPLSALGAWFFAARLTERPVARGFVAVAWMLSPTLLASLNDGRVPSVIVHILLPWLLIALMSARKSWSSAATSSLLLAAILACAPSLIPAAALLLLVGLAFSGRGVVRVLTVAVASAALYAPLLGYALANGNPLMVLIDPGVPQPFTPATANQLLLGFPTAGMAGWNDALATLGIGDWPYTIIVACLVAPLGLLALAGVVFSKAKRTAVYLLLAGLGLASALVANQFVLSSVGVTPVGIWAGPSLSIYWMGLLGLAVATITVLPKLSETVSVLAGLALLVAVAPIIVSIFMGHPSWKSQDYNVPAVVRAAAVSGQDVGTLFLVPQEGGAVLGETVRGTGATLDEQTTLTFTHPELSSSEEELAELIGALASEGSSSQSAQLNDLGINFVVLEPASSASGRANDPAVSSTLSRIQSALDNNADVVAVGPTEFGDLWKVVDANQSTSAPTLPPLTKALSQTIWIVQIAVLLGLFLLALPTGAVVEKPPRKKRRGKDQPAAASPKGKRRSQKRDLPVVEGSAVAAVAPTSEAEDSSPQELTSPEQVDDAALPTPEVTSGEDISPALVGDDEDTVIEPRDTIADDDNAAPFDNTLDEESYFEEATLGAEPVAPEDEQDPQHNG</sequence>
<dbReference type="RefSeq" id="WP_167151982.1">
    <property type="nucleotide sequence ID" value="NZ_JAAMOX010000003.1"/>
</dbReference>
<organism evidence="3 4">
    <name type="scientific">Lysinibacter cavernae</name>
    <dbReference type="NCBI Taxonomy" id="1640652"/>
    <lineage>
        <taxon>Bacteria</taxon>
        <taxon>Bacillati</taxon>
        <taxon>Actinomycetota</taxon>
        <taxon>Actinomycetes</taxon>
        <taxon>Micrococcales</taxon>
        <taxon>Microbacteriaceae</taxon>
        <taxon>Lysinibacter</taxon>
    </lineage>
</organism>
<evidence type="ECO:0000256" key="2">
    <source>
        <dbReference type="SAM" id="Phobius"/>
    </source>
</evidence>
<feature type="region of interest" description="Disordered" evidence="1">
    <location>
        <begin position="931"/>
        <end position="1066"/>
    </location>
</feature>
<dbReference type="PANTHER" id="PTHR43685:SF3">
    <property type="entry name" value="SLR2126 PROTEIN"/>
    <property type="match status" value="1"/>
</dbReference>
<dbReference type="AlphaFoldDB" id="A0A7X5R3P7"/>
<feature type="transmembrane region" description="Helical" evidence="2">
    <location>
        <begin position="687"/>
        <end position="710"/>
    </location>
</feature>
<feature type="transmembrane region" description="Helical" evidence="2">
    <location>
        <begin position="355"/>
        <end position="379"/>
    </location>
</feature>
<evidence type="ECO:0000256" key="1">
    <source>
        <dbReference type="SAM" id="MobiDB-lite"/>
    </source>
</evidence>
<dbReference type="InterPro" id="IPR050834">
    <property type="entry name" value="Glycosyltransf_2"/>
</dbReference>
<feature type="transmembrane region" description="Helical" evidence="2">
    <location>
        <begin position="491"/>
        <end position="510"/>
    </location>
</feature>
<feature type="transmembrane region" description="Helical" evidence="2">
    <location>
        <begin position="717"/>
        <end position="738"/>
    </location>
</feature>
<name>A0A7X5R3P7_9MICO</name>
<dbReference type="Gene3D" id="3.90.550.10">
    <property type="entry name" value="Spore Coat Polysaccharide Biosynthesis Protein SpsA, Chain A"/>
    <property type="match status" value="1"/>
</dbReference>
<accession>A0A7X5R3P7</accession>
<feature type="transmembrane region" description="Helical" evidence="2">
    <location>
        <begin position="251"/>
        <end position="276"/>
    </location>
</feature>
<keyword evidence="2" id="KW-0812">Transmembrane</keyword>
<comment type="caution">
    <text evidence="3">The sequence shown here is derived from an EMBL/GenBank/DDBJ whole genome shotgun (WGS) entry which is preliminary data.</text>
</comment>
<proteinExistence type="predicted"/>
<keyword evidence="2" id="KW-0472">Membrane</keyword>